<feature type="domain" description="B3/B4 tRNA-binding" evidence="1">
    <location>
        <begin position="62"/>
        <end position="212"/>
    </location>
</feature>
<dbReference type="EMBL" id="JAKIJS010000001">
    <property type="protein sequence ID" value="MCF6136107.1"/>
    <property type="molecule type" value="Genomic_DNA"/>
</dbReference>
<sequence>MNITISEKLKQMVPEFKVGTIHYHDITVAEPPKMLAGRLQLFQESLMLDADDQPISEIQPIQEWRQIFKKVGTDPSRYRPSSEALLRRVYKGSQLGSIHSAVDTNNFFSLQYQIPLGIYDVSKLSGDVLVDIGTQEDSYEGINGRELDMSGKILTKDDKGAFGSPIVDSKRSMVTEETKHALHVVYFQPSLPDEEANEMLHAIGKMFIQVHGGSSEYKIIK</sequence>
<evidence type="ECO:0000313" key="3">
    <source>
        <dbReference type="Proteomes" id="UP001649381"/>
    </source>
</evidence>
<name>A0ABS9GTC3_9BACL</name>
<dbReference type="PANTHER" id="PTHR39209">
    <property type="match status" value="1"/>
</dbReference>
<dbReference type="InterPro" id="IPR005146">
    <property type="entry name" value="B3/B4_tRNA-bd"/>
</dbReference>
<dbReference type="SMART" id="SM00873">
    <property type="entry name" value="B3_4"/>
    <property type="match status" value="1"/>
</dbReference>
<dbReference type="SUPFAM" id="SSF56037">
    <property type="entry name" value="PheT/TilS domain"/>
    <property type="match status" value="1"/>
</dbReference>
<dbReference type="PANTHER" id="PTHR39209:SF2">
    <property type="entry name" value="CYTOPLASMIC PROTEIN"/>
    <property type="match status" value="1"/>
</dbReference>
<dbReference type="RefSeq" id="WP_236330237.1">
    <property type="nucleotide sequence ID" value="NZ_JAKIJS010000001.1"/>
</dbReference>
<comment type="caution">
    <text evidence="2">The sequence shown here is derived from an EMBL/GenBank/DDBJ whole genome shotgun (WGS) entry which is preliminary data.</text>
</comment>
<dbReference type="Pfam" id="PF03483">
    <property type="entry name" value="B3_4"/>
    <property type="match status" value="1"/>
</dbReference>
<dbReference type="Proteomes" id="UP001649381">
    <property type="component" value="Unassembled WGS sequence"/>
</dbReference>
<dbReference type="Gene3D" id="3.50.40.10">
    <property type="entry name" value="Phenylalanyl-trna Synthetase, Chain B, domain 3"/>
    <property type="match status" value="1"/>
</dbReference>
<evidence type="ECO:0000313" key="2">
    <source>
        <dbReference type="EMBL" id="MCF6136107.1"/>
    </source>
</evidence>
<proteinExistence type="predicted"/>
<organism evidence="2 3">
    <name type="scientific">Pseudalkalibacillus berkeleyi</name>
    <dbReference type="NCBI Taxonomy" id="1069813"/>
    <lineage>
        <taxon>Bacteria</taxon>
        <taxon>Bacillati</taxon>
        <taxon>Bacillota</taxon>
        <taxon>Bacilli</taxon>
        <taxon>Bacillales</taxon>
        <taxon>Fictibacillaceae</taxon>
        <taxon>Pseudalkalibacillus</taxon>
    </lineage>
</organism>
<keyword evidence="3" id="KW-1185">Reference proteome</keyword>
<evidence type="ECO:0000259" key="1">
    <source>
        <dbReference type="SMART" id="SM00873"/>
    </source>
</evidence>
<accession>A0ABS9GTC3</accession>
<gene>
    <name evidence="2" type="ORF">L2716_00105</name>
</gene>
<protein>
    <recommendedName>
        <fullName evidence="1">B3/B4 tRNA-binding domain-containing protein</fullName>
    </recommendedName>
</protein>
<dbReference type="InterPro" id="IPR020825">
    <property type="entry name" value="Phe-tRNA_synthase-like_B3/B4"/>
</dbReference>
<reference evidence="2 3" key="1">
    <citation type="submission" date="2022-01" db="EMBL/GenBank/DDBJ databases">
        <title>Alkalihalobacillus sp. EGI L200015, a novel bacterium isolated from a salt lake sediment.</title>
        <authorList>
            <person name="Gao L."/>
            <person name="Fang B.-Z."/>
            <person name="Li W.-J."/>
        </authorList>
    </citation>
    <scope>NUCLEOTIDE SEQUENCE [LARGE SCALE GENOMIC DNA]</scope>
    <source>
        <strain evidence="2 3">KCTC 12718</strain>
    </source>
</reference>